<dbReference type="NCBIfam" id="TIGR00023">
    <property type="entry name" value="glycerol-3-phosphate 1-O-acyltransferase PlsY"/>
    <property type="match status" value="1"/>
</dbReference>
<feature type="transmembrane region" description="Helical" evidence="10">
    <location>
        <begin position="114"/>
        <end position="136"/>
    </location>
</feature>
<dbReference type="GO" id="GO:0043772">
    <property type="term" value="F:acyl-phosphate glycerol-3-phosphate acyltransferase activity"/>
    <property type="evidence" value="ECO:0007669"/>
    <property type="project" value="UniProtKB-UniRule"/>
</dbReference>
<proteinExistence type="inferred from homology"/>
<comment type="similarity">
    <text evidence="10">Belongs to the PlsY family.</text>
</comment>
<dbReference type="Pfam" id="PF02660">
    <property type="entry name" value="G3P_acyltransf"/>
    <property type="match status" value="1"/>
</dbReference>
<keyword evidence="8 10" id="KW-0594">Phospholipid biosynthesis</keyword>
<keyword evidence="11" id="KW-0012">Acyltransferase</keyword>
<dbReference type="PANTHER" id="PTHR30309:SF0">
    <property type="entry name" value="GLYCEROL-3-PHOSPHATE ACYLTRANSFERASE-RELATED"/>
    <property type="match status" value="1"/>
</dbReference>
<evidence type="ECO:0000256" key="10">
    <source>
        <dbReference type="HAMAP-Rule" id="MF_01043"/>
    </source>
</evidence>
<keyword evidence="2 10" id="KW-0444">Lipid biosynthesis</keyword>
<dbReference type="PANTHER" id="PTHR30309">
    <property type="entry name" value="INNER MEMBRANE PROTEIN YGIH"/>
    <property type="match status" value="1"/>
</dbReference>
<evidence type="ECO:0000256" key="1">
    <source>
        <dbReference type="ARBA" id="ARBA00022475"/>
    </source>
</evidence>
<keyword evidence="7 10" id="KW-0472">Membrane</keyword>
<organism evidence="11 12">
    <name type="scientific">Candidatus Solincola sediminis</name>
    <dbReference type="NCBI Taxonomy" id="1797199"/>
    <lineage>
        <taxon>Bacteria</taxon>
        <taxon>Bacillati</taxon>
        <taxon>Actinomycetota</taxon>
        <taxon>Candidatus Geothermincolia</taxon>
        <taxon>Candidatus Geothermincolales</taxon>
        <taxon>Candidatus Geothermincolaceae</taxon>
        <taxon>Candidatus Solincola</taxon>
    </lineage>
</organism>
<comment type="catalytic activity">
    <reaction evidence="10">
        <text>an acyl phosphate + sn-glycerol 3-phosphate = a 1-acyl-sn-glycero-3-phosphate + phosphate</text>
        <dbReference type="Rhea" id="RHEA:34075"/>
        <dbReference type="ChEBI" id="CHEBI:43474"/>
        <dbReference type="ChEBI" id="CHEBI:57597"/>
        <dbReference type="ChEBI" id="CHEBI:57970"/>
        <dbReference type="ChEBI" id="CHEBI:59918"/>
        <dbReference type="EC" id="2.3.1.275"/>
    </reaction>
</comment>
<dbReference type="InterPro" id="IPR003811">
    <property type="entry name" value="G3P_acylTferase_PlsY"/>
</dbReference>
<sequence>MILKAVLWVIASYLIGSIPFGLLVSKGLFKQDLRKLGSGNIGATNVMRNFGVKPFVAVMVMDMAKGIAAVKIGSGIGLNPQVALLSGLAAIIGHNWSLYLKFKGGKGVATSGGVIIAAYPVAVSLAVVGVFVIMVLATRIMSVASISAALAFPISAAIVFSGKLDNYWPHLAVAMVALLFALYKHRENIARLVRGEEPKIKLRRTAAAT</sequence>
<keyword evidence="6 10" id="KW-0443">Lipid metabolism</keyword>
<dbReference type="Proteomes" id="UP000177876">
    <property type="component" value="Unassembled WGS sequence"/>
</dbReference>
<feature type="transmembrane region" description="Helical" evidence="10">
    <location>
        <begin position="6"/>
        <end position="25"/>
    </location>
</feature>
<evidence type="ECO:0000256" key="4">
    <source>
        <dbReference type="ARBA" id="ARBA00022692"/>
    </source>
</evidence>
<feature type="transmembrane region" description="Helical" evidence="10">
    <location>
        <begin position="82"/>
        <end position="102"/>
    </location>
</feature>
<dbReference type="STRING" id="1797197.A2Y75_08480"/>
<gene>
    <name evidence="10" type="primary">plsY</name>
    <name evidence="11" type="ORF">A2Y75_08480</name>
</gene>
<evidence type="ECO:0000313" key="11">
    <source>
        <dbReference type="EMBL" id="OFW60383.1"/>
    </source>
</evidence>
<dbReference type="AlphaFoldDB" id="A0A1F2WU80"/>
<comment type="caution">
    <text evidence="11">The sequence shown here is derived from an EMBL/GenBank/DDBJ whole genome shotgun (WGS) entry which is preliminary data.</text>
</comment>
<evidence type="ECO:0000256" key="5">
    <source>
        <dbReference type="ARBA" id="ARBA00022989"/>
    </source>
</evidence>
<keyword evidence="4 10" id="KW-0812">Transmembrane</keyword>
<evidence type="ECO:0000313" key="12">
    <source>
        <dbReference type="Proteomes" id="UP000177876"/>
    </source>
</evidence>
<protein>
    <recommendedName>
        <fullName evidence="10">Glycerol-3-phosphate acyltransferase</fullName>
    </recommendedName>
    <alternativeName>
        <fullName evidence="10">Acyl-PO4 G3P acyltransferase</fullName>
    </alternativeName>
    <alternativeName>
        <fullName evidence="10">Acyl-phosphate--glycerol-3-phosphate acyltransferase</fullName>
    </alternativeName>
    <alternativeName>
        <fullName evidence="10">G3P acyltransferase</fullName>
        <shortName evidence="10">GPAT</shortName>
        <ecNumber evidence="10">2.3.1.275</ecNumber>
    </alternativeName>
    <alternativeName>
        <fullName evidence="10">Lysophosphatidic acid synthase</fullName>
        <shortName evidence="10">LPA synthase</shortName>
    </alternativeName>
</protein>
<evidence type="ECO:0000256" key="8">
    <source>
        <dbReference type="ARBA" id="ARBA00023209"/>
    </source>
</evidence>
<evidence type="ECO:0000256" key="2">
    <source>
        <dbReference type="ARBA" id="ARBA00022516"/>
    </source>
</evidence>
<dbReference type="HAMAP" id="MF_01043">
    <property type="entry name" value="PlsY"/>
    <property type="match status" value="1"/>
</dbReference>
<keyword evidence="1 10" id="KW-1003">Cell membrane</keyword>
<dbReference type="SMART" id="SM01207">
    <property type="entry name" value="G3P_acyltransf"/>
    <property type="match status" value="1"/>
</dbReference>
<comment type="function">
    <text evidence="10">Catalyzes the transfer of an acyl group from acyl-phosphate (acyl-PO(4)) to glycerol-3-phosphate (G3P) to form lysophosphatidic acid (LPA). This enzyme utilizes acyl-phosphate as fatty acyl donor, but not acyl-CoA or acyl-ACP.</text>
</comment>
<dbReference type="GO" id="GO:0008654">
    <property type="term" value="P:phospholipid biosynthetic process"/>
    <property type="evidence" value="ECO:0007669"/>
    <property type="project" value="UniProtKB-UniRule"/>
</dbReference>
<evidence type="ECO:0000256" key="3">
    <source>
        <dbReference type="ARBA" id="ARBA00022679"/>
    </source>
</evidence>
<keyword evidence="5 10" id="KW-1133">Transmembrane helix</keyword>
<comment type="subcellular location">
    <subcellularLocation>
        <location evidence="10">Cell membrane</location>
        <topology evidence="10">Multi-pass membrane protein</topology>
    </subcellularLocation>
</comment>
<dbReference type="EMBL" id="MELK01000004">
    <property type="protein sequence ID" value="OFW60383.1"/>
    <property type="molecule type" value="Genomic_DNA"/>
</dbReference>
<evidence type="ECO:0000256" key="9">
    <source>
        <dbReference type="ARBA" id="ARBA00023264"/>
    </source>
</evidence>
<comment type="pathway">
    <text evidence="10">Lipid metabolism; phospholipid metabolism.</text>
</comment>
<dbReference type="EC" id="2.3.1.275" evidence="10"/>
<dbReference type="GO" id="GO:0005886">
    <property type="term" value="C:plasma membrane"/>
    <property type="evidence" value="ECO:0007669"/>
    <property type="project" value="UniProtKB-SubCell"/>
</dbReference>
<name>A0A1F2WU80_9ACTN</name>
<evidence type="ECO:0000256" key="6">
    <source>
        <dbReference type="ARBA" id="ARBA00023098"/>
    </source>
</evidence>
<keyword evidence="3 10" id="KW-0808">Transferase</keyword>
<dbReference type="UniPathway" id="UPA00085"/>
<evidence type="ECO:0000256" key="7">
    <source>
        <dbReference type="ARBA" id="ARBA00023136"/>
    </source>
</evidence>
<feature type="transmembrane region" description="Helical" evidence="10">
    <location>
        <begin position="143"/>
        <end position="161"/>
    </location>
</feature>
<accession>A0A1F2WU80</accession>
<reference evidence="11 12" key="1">
    <citation type="journal article" date="2016" name="Nat. Commun.">
        <title>Thousands of microbial genomes shed light on interconnected biogeochemical processes in an aquifer system.</title>
        <authorList>
            <person name="Anantharaman K."/>
            <person name="Brown C.T."/>
            <person name="Hug L.A."/>
            <person name="Sharon I."/>
            <person name="Castelle C.J."/>
            <person name="Probst A.J."/>
            <person name="Thomas B.C."/>
            <person name="Singh A."/>
            <person name="Wilkins M.J."/>
            <person name="Karaoz U."/>
            <person name="Brodie E.L."/>
            <person name="Williams K.H."/>
            <person name="Hubbard S.S."/>
            <person name="Banfield J.F."/>
        </authorList>
    </citation>
    <scope>NUCLEOTIDE SEQUENCE [LARGE SCALE GENOMIC DNA]</scope>
</reference>
<feature type="transmembrane region" description="Helical" evidence="10">
    <location>
        <begin position="167"/>
        <end position="183"/>
    </location>
</feature>
<keyword evidence="9 10" id="KW-1208">Phospholipid metabolism</keyword>
<comment type="subunit">
    <text evidence="10">Probably interacts with PlsX.</text>
</comment>